<keyword evidence="4" id="KW-1267">Proteomics identification</keyword>
<feature type="region of interest" description="Disordered" evidence="1">
    <location>
        <begin position="16"/>
        <end position="54"/>
    </location>
</feature>
<dbReference type="OpenTargets" id="ENSG00000185728"/>
<evidence type="ECO:0007829" key="4">
    <source>
        <dbReference type="PeptideAtlas" id="A0A087WU40"/>
    </source>
</evidence>
<reference evidence="2" key="4">
    <citation type="submission" date="2025-08" db="UniProtKB">
        <authorList>
            <consortium name="Ensembl"/>
        </authorList>
    </citation>
    <scope>IDENTIFICATION</scope>
</reference>
<feature type="non-terminal residue" evidence="2">
    <location>
        <position position="86"/>
    </location>
</feature>
<reference evidence="2 3" key="1">
    <citation type="journal article" date="2001" name="Nature">
        <title>Initial sequencing and analysis of the human genome.</title>
        <authorList>
            <consortium name="International Human Genome Sequencing Consortium"/>
            <person name="Lander E.S."/>
            <person name="Linton L.M."/>
            <person name="Birren B."/>
            <person name="Nusbaum C."/>
            <person name="Zody M.C."/>
            <person name="Baldwin J."/>
            <person name="Devon K."/>
            <person name="Dewar K."/>
            <person name="Doyle M."/>
            <person name="FitzHugh W."/>
            <person name="Funke R."/>
            <person name="Gage D."/>
            <person name="Harris K."/>
            <person name="Heaford A."/>
            <person name="Howland J."/>
            <person name="Kann L."/>
            <person name="Lehoczky J."/>
            <person name="LeVine R."/>
            <person name="McEwan P."/>
            <person name="McKernan K."/>
            <person name="Meldrim J."/>
            <person name="Mesirov J.P."/>
            <person name="Miranda C."/>
            <person name="Morris W."/>
            <person name="Naylor J."/>
            <person name="Raymond C."/>
            <person name="Rosetti M."/>
            <person name="Santos R."/>
            <person name="Sheridan A."/>
            <person name="Sougnez C."/>
            <person name="Stange-Thomann N."/>
            <person name="Stojanovic N."/>
            <person name="Subramanian A."/>
            <person name="Wyman D."/>
            <person name="Rogers J."/>
            <person name="Sulston J."/>
            <person name="Ainscough R."/>
            <person name="Beck S."/>
            <person name="Bentley D."/>
            <person name="Burton J."/>
            <person name="Clee C."/>
            <person name="Carter N."/>
            <person name="Coulson A."/>
            <person name="Deadman R."/>
            <person name="Deloukas P."/>
            <person name="Dunham A."/>
            <person name="Dunham I."/>
            <person name="Durbin R."/>
            <person name="French L."/>
            <person name="Grafham D."/>
            <person name="Gregory S."/>
            <person name="Hubbard T."/>
            <person name="Humphray S."/>
            <person name="Hunt A."/>
            <person name="Jones M."/>
            <person name="Lloyd C."/>
            <person name="McMurray A."/>
            <person name="Matthews L."/>
            <person name="Mercer S."/>
            <person name="Milne S."/>
            <person name="Mullikin J.C."/>
            <person name="Mungall A."/>
            <person name="Plumb R."/>
            <person name="Ross M."/>
            <person name="Shownkeen R."/>
            <person name="Sims S."/>
            <person name="Waterston R.H."/>
            <person name="Wilson R.K."/>
            <person name="Hillier L.W."/>
            <person name="McPherson J.D."/>
            <person name="Marra M.A."/>
            <person name="Mardis E.R."/>
            <person name="Fulton L.A."/>
            <person name="Chinwalla A.T."/>
            <person name="Pepin K.H."/>
            <person name="Gish W.R."/>
            <person name="Chissoe S.L."/>
            <person name="Wendl M.C."/>
            <person name="Delehaunty K.D."/>
            <person name="Miner T.L."/>
            <person name="Delehaunty A."/>
            <person name="Kramer J.B."/>
            <person name="Cook L.L."/>
            <person name="Fulton R.S."/>
            <person name="Johnson D.L."/>
            <person name="Minx P.J."/>
            <person name="Clifton S.W."/>
            <person name="Hawkins T."/>
            <person name="Branscomb E."/>
            <person name="Predki P."/>
            <person name="Richardson P."/>
            <person name="Wenning S."/>
            <person name="Slezak T."/>
            <person name="Doggett N."/>
            <person name="Cheng J.F."/>
            <person name="Olsen A."/>
            <person name="Lucas S."/>
            <person name="Elkin C."/>
            <person name="Uberbacher E."/>
            <person name="Frazier M."/>
            <person name="Gibbs R.A."/>
            <person name="Muzny D.M."/>
            <person name="Scherer S.E."/>
            <person name="Bouck J.B."/>
            <person name="Sodergren E.J."/>
            <person name="Worley K.C."/>
            <person name="Rives C.M."/>
            <person name="Gorrell J.H."/>
            <person name="Metzker M.L."/>
            <person name="Naylor S.L."/>
            <person name="Kucherlapati R.S."/>
            <person name="Nelson D.L."/>
            <person name="Weinstock G.M."/>
            <person name="Sakaki Y."/>
            <person name="Fujiyama A."/>
            <person name="Hattori M."/>
            <person name="Yada T."/>
            <person name="Toyoda A."/>
            <person name="Itoh T."/>
            <person name="Kawagoe C."/>
            <person name="Watanabe H."/>
            <person name="Totoki Y."/>
            <person name="Taylor T."/>
            <person name="Weissenbach J."/>
            <person name="Heilig R."/>
            <person name="Saurin W."/>
            <person name="Artiguenave F."/>
            <person name="Brottier P."/>
            <person name="Bruls T."/>
            <person name="Pelletier E."/>
            <person name="Robert C."/>
            <person name="Wincker P."/>
            <person name="Smith D.R."/>
            <person name="Doucette-Stamm L."/>
            <person name="Rubenfield M."/>
            <person name="Weinstock K."/>
            <person name="Lee H.M."/>
            <person name="Dubois J."/>
            <person name="Rosenthal A."/>
            <person name="Platzer M."/>
            <person name="Nyakatura G."/>
            <person name="Taudien S."/>
            <person name="Rump A."/>
            <person name="Yang H."/>
            <person name="Yu J."/>
            <person name="Wang J."/>
            <person name="Huang G."/>
            <person name="Gu J."/>
            <person name="Hood L."/>
            <person name="Rowen L."/>
            <person name="Madan A."/>
            <person name="Qin S."/>
            <person name="Davis R.W."/>
            <person name="Federspiel N.A."/>
            <person name="Abola A.P."/>
            <person name="Proctor M.J."/>
            <person name="Myers R.M."/>
            <person name="Schmutz J."/>
            <person name="Dickson M."/>
            <person name="Grimwood J."/>
            <person name="Cox D.R."/>
            <person name="Olson M.V."/>
            <person name="Kaul R."/>
            <person name="Raymond C."/>
            <person name="Shimizu N."/>
            <person name="Kawasaki K."/>
            <person name="Minoshima S."/>
            <person name="Evans G.A."/>
            <person name="Athanasiou M."/>
            <person name="Schultz R."/>
            <person name="Roe B.A."/>
            <person name="Chen F."/>
            <person name="Pan H."/>
            <person name="Ramser J."/>
            <person name="Lehrach H."/>
            <person name="Reinhardt R."/>
            <person name="McCombie W.R."/>
            <person name="de la Bastide M."/>
            <person name="Dedhia N."/>
            <person name="Blocker H."/>
            <person name="Hornischer K."/>
            <person name="Nordsiek G."/>
            <person name="Agarwala R."/>
            <person name="Aravind L."/>
            <person name="Bailey J.A."/>
            <person name="Bateman A."/>
            <person name="Batzoglou S."/>
            <person name="Birney E."/>
            <person name="Bork P."/>
            <person name="Brown D.G."/>
            <person name="Burge C.B."/>
            <person name="Cerutti L."/>
            <person name="Chen H.C."/>
            <person name="Church D."/>
            <person name="Clamp M."/>
            <person name="Copley R.R."/>
            <person name="Doerks T."/>
            <person name="Eddy S.R."/>
            <person name="Eichler E.E."/>
            <person name="Furey T.S."/>
            <person name="Galagan J."/>
            <person name="Gilbert J.G."/>
            <person name="Harmon C."/>
            <person name="Hayashizaki Y."/>
            <person name="Haussler D."/>
            <person name="Hermjakob H."/>
            <person name="Hokamp K."/>
            <person name="Jang W."/>
            <person name="Johnson L.S."/>
            <person name="Jones T.A."/>
            <person name="Kasif S."/>
            <person name="Kaspryzk A."/>
            <person name="Kennedy S."/>
            <person name="Kent W.J."/>
            <person name="Kitts P."/>
            <person name="Koonin E.V."/>
            <person name="Korf I."/>
            <person name="Kulp D."/>
            <person name="Lancet D."/>
            <person name="Lowe T.M."/>
            <person name="McLysaght A."/>
            <person name="Mikkelsen T."/>
            <person name="Moran J.V."/>
            <person name="Mulder N."/>
            <person name="Pollara V.J."/>
            <person name="Ponting C.P."/>
            <person name="Schuler G."/>
            <person name="Schultz J."/>
            <person name="Slater G."/>
            <person name="Smit A.F."/>
            <person name="Stupka E."/>
            <person name="Szustakowski J."/>
            <person name="Thierry-Mieg D."/>
            <person name="Thierry-Mieg J."/>
            <person name="Wagner L."/>
            <person name="Wallis J."/>
            <person name="Wheeler R."/>
            <person name="Williams A."/>
            <person name="Wolf Y.I."/>
            <person name="Wolfe K.H."/>
            <person name="Yang S.P."/>
            <person name="Yeh R.F."/>
            <person name="Collins F."/>
            <person name="Guyer M.S."/>
            <person name="Peterson J."/>
            <person name="Felsenfeld A."/>
            <person name="Wetterstrand K.A."/>
            <person name="Patrinos A."/>
            <person name="Morgan M.J."/>
            <person name="de Jong P."/>
            <person name="Catanese J.J."/>
            <person name="Osoegawa K."/>
            <person name="Shizuya H."/>
            <person name="Choi S."/>
            <person name="Chen Y.J."/>
        </authorList>
    </citation>
    <scope>NUCLEOTIDE SEQUENCE [LARGE SCALE GENOMIC DNA]</scope>
</reference>
<gene>
    <name evidence="2" type="primary">YTHDF3</name>
</gene>
<reference evidence="2 3" key="2">
    <citation type="journal article" date="2004" name="Nature">
        <title>Finishing the euchromatic sequence of the human genome.</title>
        <authorList>
            <consortium name="International Human Genome Sequencing Consortium"/>
        </authorList>
    </citation>
    <scope>NUCLEOTIDE SEQUENCE [LARGE SCALE GENOMIC DNA]</scope>
</reference>
<dbReference type="UCSC" id="uc064ngk.1">
    <property type="organism name" value="human"/>
</dbReference>
<proteinExistence type="evidence at protein level"/>
<dbReference type="HGNC" id="HGNC:26465">
    <property type="gene designation" value="YTHDF3"/>
</dbReference>
<dbReference type="Bgee" id="ENSG00000185728">
    <property type="expression patterns" value="Expressed in endothelial cell and 214 other cell types or tissues"/>
</dbReference>
<dbReference type="GeneTree" id="ENSGT00940000158777"/>
<accession>A0A087WU40</accession>
<evidence type="ECO:0000313" key="3">
    <source>
        <dbReference type="Proteomes" id="UP000005640"/>
    </source>
</evidence>
<protein>
    <submittedName>
        <fullName evidence="2">YTH N6-methyladenosine RNA binding protein F3</fullName>
    </submittedName>
</protein>
<dbReference type="AlphaFoldDB" id="A0A087WU40"/>
<keyword evidence="3" id="KW-1185">Reference proteome</keyword>
<dbReference type="Antibodypedia" id="24763">
    <property type="antibodies" value="141 antibodies from 23 providers"/>
</dbReference>
<evidence type="ECO:0000256" key="1">
    <source>
        <dbReference type="SAM" id="MobiDB-lite"/>
    </source>
</evidence>
<dbReference type="HOGENOM" id="CLU_167257_0_0_1"/>
<dbReference type="MassIVE" id="A0A087WU40"/>
<reference evidence="2 3" key="3">
    <citation type="journal article" date="2006" name="Nature">
        <title>DNA sequence and analysis of human chromosome 8.</title>
        <authorList>
            <person name="Nusbaum C."/>
            <person name="Mikkelsen T.S."/>
            <person name="Zody M.C."/>
            <person name="Asakawa S."/>
            <person name="Taudien S."/>
            <person name="Garber M."/>
            <person name="Kodira C.D."/>
            <person name="Schueler M.G."/>
            <person name="Shimizu A."/>
            <person name="Whittaker C.A."/>
            <person name="Chang J.L."/>
            <person name="Cuomo C.A."/>
            <person name="Dewar K."/>
            <person name="FitzGerald M.G."/>
            <person name="Yang X."/>
            <person name="Allen N.R."/>
            <person name="Anderson S."/>
            <person name="Asakawa T."/>
            <person name="Blechschmidt K."/>
            <person name="Bloom T."/>
            <person name="Borowsky M.L."/>
            <person name="Butler J."/>
            <person name="Cook A."/>
            <person name="Corum B."/>
            <person name="DeArellano K."/>
            <person name="DeCaprio D."/>
            <person name="Dooley K.T."/>
            <person name="Dorris L.III."/>
            <person name="Engels R."/>
            <person name="Glockner G."/>
            <person name="Hafez N."/>
            <person name="Hagopian D.S."/>
            <person name="Hall J.L."/>
            <person name="Ishikawa S.K."/>
            <person name="Jaffe D.B."/>
            <person name="Kamat A."/>
            <person name="Kudoh J."/>
            <person name="Lehmann R."/>
            <person name="Lokitsang T."/>
            <person name="Macdonald P."/>
            <person name="Major J.E."/>
            <person name="Matthews C.D."/>
            <person name="Mauceli E."/>
            <person name="Menzel U."/>
            <person name="Mihalev A.H."/>
            <person name="Minoshima S."/>
            <person name="Murayama Y."/>
            <person name="Naylor J.W."/>
            <person name="Nicol R."/>
            <person name="Nguyen C."/>
            <person name="O'Leary S.B."/>
            <person name="O'Neill K."/>
            <person name="Parker S.C."/>
            <person name="Polley A."/>
            <person name="Raymond C.K."/>
            <person name="Reichwald K."/>
            <person name="Rodriguez J."/>
            <person name="Sasaki T."/>
            <person name="Schilhabel M."/>
            <person name="Siddiqui R."/>
            <person name="Smith C.L."/>
            <person name="Sneddon T.P."/>
            <person name="Talamas J.A."/>
            <person name="Tenzin P."/>
            <person name="Topham K."/>
            <person name="Venkataraman V."/>
            <person name="Wen G."/>
            <person name="Yamazaki S."/>
            <person name="Young S.K."/>
            <person name="Zeng Q."/>
            <person name="Zimmer A.R."/>
            <person name="Rosenthal A."/>
            <person name="Birren B.W."/>
            <person name="Platzer M."/>
            <person name="Shimizu N."/>
            <person name="Lander E.S."/>
        </authorList>
    </citation>
    <scope>NUCLEOTIDE SEQUENCE [LARGE SCALE GENOMIC DNA]</scope>
</reference>
<dbReference type="ChiTaRS" id="YTHDF3">
    <property type="organism name" value="human"/>
</dbReference>
<dbReference type="OrthoDB" id="306690at2759"/>
<dbReference type="EMBL" id="KF459652">
    <property type="status" value="NOT_ANNOTATED_CDS"/>
    <property type="molecule type" value="Genomic_DNA"/>
</dbReference>
<dbReference type="ExpressionAtlas" id="A0A087WU40">
    <property type="expression patterns" value="baseline and differential"/>
</dbReference>
<dbReference type="Ensembl" id="ENST00000617952.4">
    <property type="protein sequence ID" value="ENSP00000478356.1"/>
    <property type="gene ID" value="ENSG00000185728.17"/>
</dbReference>
<dbReference type="VEuPathDB" id="HostDB:ENSG00000185728"/>
<organism evidence="2 3">
    <name type="scientific">Homo sapiens</name>
    <name type="common">Human</name>
    <dbReference type="NCBI Taxonomy" id="9606"/>
    <lineage>
        <taxon>Eukaryota</taxon>
        <taxon>Metazoa</taxon>
        <taxon>Chordata</taxon>
        <taxon>Craniata</taxon>
        <taxon>Vertebrata</taxon>
        <taxon>Euteleostomi</taxon>
        <taxon>Mammalia</taxon>
        <taxon>Eutheria</taxon>
        <taxon>Euarchontoglires</taxon>
        <taxon>Primates</taxon>
        <taxon>Haplorrhini</taxon>
        <taxon>Catarrhini</taxon>
        <taxon>Hominidae</taxon>
        <taxon>Homo</taxon>
    </lineage>
</organism>
<dbReference type="Ensembl" id="ENST00000617952.4">
    <property type="protein sequence ID" value="ENSP00000478356.1"/>
    <property type="gene ID" value="ENSG00000185728.18"/>
</dbReference>
<reference evidence="2" key="5">
    <citation type="submission" date="2025-09" db="UniProtKB">
        <authorList>
            <consortium name="Ensembl"/>
        </authorList>
    </citation>
    <scope>IDENTIFICATION</scope>
</reference>
<name>A0A087WU40_HUMAN</name>
<dbReference type="EMBL" id="AC011978">
    <property type="status" value="NOT_ANNOTATED_CDS"/>
    <property type="molecule type" value="Genomic_DNA"/>
</dbReference>
<evidence type="ECO:0000313" key="2">
    <source>
        <dbReference type="Ensembl" id="ENSP00000478356.1"/>
    </source>
</evidence>
<feature type="compositionally biased region" description="Polar residues" evidence="1">
    <location>
        <begin position="18"/>
        <end position="27"/>
    </location>
</feature>
<sequence>MFYLDLTLFHRAEETGEESFSVQNGSIHQKDAVNDDDFEPYLSSQTNQSNSYPPMSDPYMPSYYAPSIGFPYSLGEAAWSTAGDQP</sequence>
<dbReference type="Proteomes" id="UP000005640">
    <property type="component" value="Chromosome 8"/>
</dbReference>